<feature type="domain" description="SpoVT-AbrB" evidence="2">
    <location>
        <begin position="1"/>
        <end position="45"/>
    </location>
</feature>
<dbReference type="Pfam" id="PF04014">
    <property type="entry name" value="MazE_antitoxin"/>
    <property type="match status" value="1"/>
</dbReference>
<dbReference type="PROSITE" id="PS51740">
    <property type="entry name" value="SPOVT_ABRB"/>
    <property type="match status" value="1"/>
</dbReference>
<dbReference type="GO" id="GO:0003677">
    <property type="term" value="F:DNA binding"/>
    <property type="evidence" value="ECO:0007669"/>
    <property type="project" value="UniProtKB-UniRule"/>
</dbReference>
<dbReference type="SUPFAM" id="SSF89447">
    <property type="entry name" value="AbrB/MazE/MraZ-like"/>
    <property type="match status" value="1"/>
</dbReference>
<evidence type="ECO:0000313" key="4">
    <source>
        <dbReference type="Proteomes" id="UP000185911"/>
    </source>
</evidence>
<keyword evidence="1" id="KW-0238">DNA-binding</keyword>
<dbReference type="RefSeq" id="WP_075587929.1">
    <property type="nucleotide sequence ID" value="NZ_MSYM01000018.1"/>
</dbReference>
<dbReference type="AlphaFoldDB" id="A0A1Q8YB78"/>
<dbReference type="SMART" id="SM00966">
    <property type="entry name" value="SpoVT_AbrB"/>
    <property type="match status" value="1"/>
</dbReference>
<protein>
    <submittedName>
        <fullName evidence="3">Transcriptional regulator, AbrB family domain protein</fullName>
    </submittedName>
</protein>
<evidence type="ECO:0000313" key="3">
    <source>
        <dbReference type="EMBL" id="OLP05050.1"/>
    </source>
</evidence>
<dbReference type="Proteomes" id="UP000185911">
    <property type="component" value="Unassembled WGS sequence"/>
</dbReference>
<accession>A0A1Q8YB78</accession>
<organism evidence="3 4">
    <name type="scientific">Rhodoferax antarcticus ANT.BR</name>
    <dbReference type="NCBI Taxonomy" id="1111071"/>
    <lineage>
        <taxon>Bacteria</taxon>
        <taxon>Pseudomonadati</taxon>
        <taxon>Pseudomonadota</taxon>
        <taxon>Betaproteobacteria</taxon>
        <taxon>Burkholderiales</taxon>
        <taxon>Comamonadaceae</taxon>
        <taxon>Rhodoferax</taxon>
    </lineage>
</organism>
<dbReference type="EMBL" id="MSYM01000018">
    <property type="protein sequence ID" value="OLP05050.1"/>
    <property type="molecule type" value="Genomic_DNA"/>
</dbReference>
<dbReference type="InterPro" id="IPR007159">
    <property type="entry name" value="SpoVT-AbrB_dom"/>
</dbReference>
<dbReference type="STRING" id="81479.RA876_13135"/>
<keyword evidence="4" id="KW-1185">Reference proteome</keyword>
<dbReference type="InterPro" id="IPR037914">
    <property type="entry name" value="SpoVT-AbrB_sf"/>
</dbReference>
<comment type="caution">
    <text evidence="3">The sequence shown here is derived from an EMBL/GenBank/DDBJ whole genome shotgun (WGS) entry which is preliminary data.</text>
</comment>
<proteinExistence type="predicted"/>
<dbReference type="Gene3D" id="2.10.260.10">
    <property type="match status" value="1"/>
</dbReference>
<evidence type="ECO:0000256" key="1">
    <source>
        <dbReference type="PROSITE-ProRule" id="PRU01076"/>
    </source>
</evidence>
<evidence type="ECO:0000259" key="2">
    <source>
        <dbReference type="PROSITE" id="PS51740"/>
    </source>
</evidence>
<name>A0A1Q8YB78_9BURK</name>
<reference evidence="3 4" key="1">
    <citation type="submission" date="2017-01" db="EMBL/GenBank/DDBJ databases">
        <title>Genome sequence of Rhodoferax antarcticus ANT.BR, a psychrophilic purple nonsulfur bacterium from an Antarctic microbial mat.</title>
        <authorList>
            <person name="Baker J."/>
            <person name="Riester C."/>
            <person name="Skinner B."/>
            <person name="Newell A."/>
            <person name="Swingley W."/>
            <person name="Madigan M."/>
            <person name="Jung D."/>
            <person name="Asao M."/>
            <person name="Chen M."/>
            <person name="Loughlin P."/>
            <person name="Pan H."/>
            <person name="Lin S."/>
            <person name="Li N."/>
            <person name="Shaw J."/>
            <person name="Prado M."/>
            <person name="Sherman C."/>
            <person name="Li X."/>
            <person name="Tang J."/>
            <person name="Blankenship R."/>
            <person name="Zhao T."/>
            <person name="Touchman J."/>
            <person name="Sattley M."/>
        </authorList>
    </citation>
    <scope>NUCLEOTIDE SEQUENCE [LARGE SCALE GENOMIC DNA]</scope>
    <source>
        <strain evidence="3 4">ANT.BR</strain>
    </source>
</reference>
<sequence length="78" mass="8206">MQTTVTSKGQVTIPRDVRQQFGLRQGVSVSFTVEGDHIAIRPASSARQAAVSGFGLIRSQRPGVPADFDVAALAVEAP</sequence>
<dbReference type="NCBIfam" id="TIGR01439">
    <property type="entry name" value="lp_hng_hel_AbrB"/>
    <property type="match status" value="1"/>
</dbReference>
<gene>
    <name evidence="3" type="ORF">BLL52_3870</name>
</gene>